<evidence type="ECO:0000313" key="2">
    <source>
        <dbReference type="Proteomes" id="UP000193380"/>
    </source>
</evidence>
<dbReference type="Proteomes" id="UP000193380">
    <property type="component" value="Unassembled WGS sequence"/>
</dbReference>
<organism evidence="1 2">
    <name type="scientific">Oncorhynchus mykiss</name>
    <name type="common">Rainbow trout</name>
    <name type="synonym">Salmo gairdneri</name>
    <dbReference type="NCBI Taxonomy" id="8022"/>
    <lineage>
        <taxon>Eukaryota</taxon>
        <taxon>Metazoa</taxon>
        <taxon>Chordata</taxon>
        <taxon>Craniata</taxon>
        <taxon>Vertebrata</taxon>
        <taxon>Euteleostomi</taxon>
        <taxon>Actinopterygii</taxon>
        <taxon>Neopterygii</taxon>
        <taxon>Teleostei</taxon>
        <taxon>Protacanthopterygii</taxon>
        <taxon>Salmoniformes</taxon>
        <taxon>Salmonidae</taxon>
        <taxon>Salmoninae</taxon>
        <taxon>Oncorhynchus</taxon>
    </lineage>
</organism>
<evidence type="ECO:0000313" key="1">
    <source>
        <dbReference type="EMBL" id="CDQ83301.1"/>
    </source>
</evidence>
<dbReference type="STRING" id="8022.A0A060XUY0"/>
<name>A0A060XUY0_ONCMY</name>
<dbReference type="EMBL" id="FR906150">
    <property type="protein sequence ID" value="CDQ83301.1"/>
    <property type="molecule type" value="Genomic_DNA"/>
</dbReference>
<reference evidence="1" key="2">
    <citation type="submission" date="2014-03" db="EMBL/GenBank/DDBJ databases">
        <authorList>
            <person name="Genoscope - CEA"/>
        </authorList>
    </citation>
    <scope>NUCLEOTIDE SEQUENCE</scope>
</reference>
<accession>A0A060XUY0</accession>
<sequence>MASDRYFLHHGILLPTVVHNEESLKYANDFKVQDSDVFAITYPKSECFGICAQIAQKECTSLPLY</sequence>
<dbReference type="AlphaFoldDB" id="A0A060XUY0"/>
<proteinExistence type="predicted"/>
<gene>
    <name evidence="1" type="ORF">GSONMT00017092001</name>
</gene>
<dbReference type="PaxDb" id="8022-A0A060XUY0"/>
<reference evidence="1" key="1">
    <citation type="journal article" date="2014" name="Nat. Commun.">
        <title>The rainbow trout genome provides novel insights into evolution after whole-genome duplication in vertebrates.</title>
        <authorList>
            <person name="Berthelot C."/>
            <person name="Brunet F."/>
            <person name="Chalopin D."/>
            <person name="Juanchich A."/>
            <person name="Bernard M."/>
            <person name="Noel B."/>
            <person name="Bento P."/>
            <person name="Da Silva C."/>
            <person name="Labadie K."/>
            <person name="Alberti A."/>
            <person name="Aury J.M."/>
            <person name="Louis A."/>
            <person name="Dehais P."/>
            <person name="Bardou P."/>
            <person name="Montfort J."/>
            <person name="Klopp C."/>
            <person name="Cabau C."/>
            <person name="Gaspin C."/>
            <person name="Thorgaard G.H."/>
            <person name="Boussaha M."/>
            <person name="Quillet E."/>
            <person name="Guyomard R."/>
            <person name="Galiana D."/>
            <person name="Bobe J."/>
            <person name="Volff J.N."/>
            <person name="Genet C."/>
            <person name="Wincker P."/>
            <person name="Jaillon O."/>
            <person name="Roest Crollius H."/>
            <person name="Guiguen Y."/>
        </authorList>
    </citation>
    <scope>NUCLEOTIDE SEQUENCE [LARGE SCALE GENOMIC DNA]</scope>
</reference>
<protein>
    <submittedName>
        <fullName evidence="1">Uncharacterized protein</fullName>
    </submittedName>
</protein>